<feature type="chain" id="PRO_5011002363" description="Cation-transporting P-type ATPase C-terminal domain-containing protein" evidence="2">
    <location>
        <begin position="17"/>
        <end position="127"/>
    </location>
</feature>
<proteinExistence type="predicted"/>
<keyword evidence="4" id="KW-1185">Reference proteome</keyword>
<name>A0A1Y1W7I1_9FUNG</name>
<evidence type="ECO:0000313" key="3">
    <source>
        <dbReference type="EMBL" id="ORX69114.1"/>
    </source>
</evidence>
<feature type="transmembrane region" description="Helical" evidence="1">
    <location>
        <begin position="55"/>
        <end position="84"/>
    </location>
</feature>
<evidence type="ECO:0008006" key="5">
    <source>
        <dbReference type="Google" id="ProtNLM"/>
    </source>
</evidence>
<reference evidence="3 4" key="1">
    <citation type="submission" date="2016-07" db="EMBL/GenBank/DDBJ databases">
        <title>Pervasive Adenine N6-methylation of Active Genes in Fungi.</title>
        <authorList>
            <consortium name="DOE Joint Genome Institute"/>
            <person name="Mondo S.J."/>
            <person name="Dannebaum R.O."/>
            <person name="Kuo R.C."/>
            <person name="Labutti K."/>
            <person name="Haridas S."/>
            <person name="Kuo A."/>
            <person name="Salamov A."/>
            <person name="Ahrendt S.R."/>
            <person name="Lipzen A."/>
            <person name="Sullivan W."/>
            <person name="Andreopoulos W.B."/>
            <person name="Clum A."/>
            <person name="Lindquist E."/>
            <person name="Daum C."/>
            <person name="Ramamoorthy G.K."/>
            <person name="Gryganskyi A."/>
            <person name="Culley D."/>
            <person name="Magnuson J.K."/>
            <person name="James T.Y."/>
            <person name="O'Malley M.A."/>
            <person name="Stajich J.E."/>
            <person name="Spatafora J.W."/>
            <person name="Visel A."/>
            <person name="Grigoriev I.V."/>
        </authorList>
    </citation>
    <scope>NUCLEOTIDE SEQUENCE [LARGE SCALE GENOMIC DNA]</scope>
    <source>
        <strain evidence="3 4">ATCC 12442</strain>
    </source>
</reference>
<dbReference type="Proteomes" id="UP000193922">
    <property type="component" value="Unassembled WGS sequence"/>
</dbReference>
<organism evidence="3 4">
    <name type="scientific">Linderina pennispora</name>
    <dbReference type="NCBI Taxonomy" id="61395"/>
    <lineage>
        <taxon>Eukaryota</taxon>
        <taxon>Fungi</taxon>
        <taxon>Fungi incertae sedis</taxon>
        <taxon>Zoopagomycota</taxon>
        <taxon>Kickxellomycotina</taxon>
        <taxon>Kickxellomycetes</taxon>
        <taxon>Kickxellales</taxon>
        <taxon>Kickxellaceae</taxon>
        <taxon>Linderina</taxon>
    </lineage>
</organism>
<sequence>MFVMATQMVLIPTTVAVDPIIWLWQGDIALMADVEMMYSRQRNVPRIFDNKVLRLVYYCSVSIIDVMTSLNGCFGMGVSLSLYLAHLGWLTVFDTGFTLLALVNLAVICVKLYAKNASQVPKGGCAP</sequence>
<accession>A0A1Y1W7I1</accession>
<feature type="signal peptide" evidence="2">
    <location>
        <begin position="1"/>
        <end position="16"/>
    </location>
</feature>
<dbReference type="EMBL" id="MCFD01000008">
    <property type="protein sequence ID" value="ORX69114.1"/>
    <property type="molecule type" value="Genomic_DNA"/>
</dbReference>
<keyword evidence="1" id="KW-1133">Transmembrane helix</keyword>
<evidence type="ECO:0000313" key="4">
    <source>
        <dbReference type="Proteomes" id="UP000193922"/>
    </source>
</evidence>
<dbReference type="RefSeq" id="XP_040742846.1">
    <property type="nucleotide sequence ID" value="XM_040883795.1"/>
</dbReference>
<feature type="transmembrane region" description="Helical" evidence="1">
    <location>
        <begin position="96"/>
        <end position="114"/>
    </location>
</feature>
<protein>
    <recommendedName>
        <fullName evidence="5">Cation-transporting P-type ATPase C-terminal domain-containing protein</fullName>
    </recommendedName>
</protein>
<evidence type="ECO:0000256" key="1">
    <source>
        <dbReference type="SAM" id="Phobius"/>
    </source>
</evidence>
<keyword evidence="2" id="KW-0732">Signal</keyword>
<dbReference type="GeneID" id="63800443"/>
<gene>
    <name evidence="3" type="ORF">DL89DRAFT_171818</name>
</gene>
<keyword evidence="1" id="KW-0472">Membrane</keyword>
<dbReference type="AlphaFoldDB" id="A0A1Y1W7I1"/>
<comment type="caution">
    <text evidence="3">The sequence shown here is derived from an EMBL/GenBank/DDBJ whole genome shotgun (WGS) entry which is preliminary data.</text>
</comment>
<evidence type="ECO:0000256" key="2">
    <source>
        <dbReference type="SAM" id="SignalP"/>
    </source>
</evidence>
<keyword evidence="1" id="KW-0812">Transmembrane</keyword>